<feature type="transmembrane region" description="Helical" evidence="5">
    <location>
        <begin position="231"/>
        <end position="252"/>
    </location>
</feature>
<sequence length="336" mass="37301">MGDQQGSSQAEVTVSLGPASPGLQAAYLGISFILIVAANSLLILLVCRKEYLQQPRHYLRCHLAFNDILFTTAQIPRYIHLILQSNGRFYGIICSDTRIVSATALLSTYATYLLMAIDLYYYICHPLKYETKVTTKRLAIVLGLVDAFSIICGAVPIALVRKAEGNVSCLMKTRTYQPAFVLRSIGIVLQILSLPVIIGLYYVVLKEAKRQQQRDEQRPVKFYKTKGFKTMFPHVVVFTTSVISAIFMTVTLAEGNEQKEGPSMAVVIVEKAAILLCLTLSPLLNPVVYTLRLPEFRRAVREMCGRPPTAAVAPALPNLPRVHVIEVRPDSTLNDV</sequence>
<dbReference type="PROSITE" id="PS50262">
    <property type="entry name" value="G_PROTEIN_RECEP_F1_2"/>
    <property type="match status" value="1"/>
</dbReference>
<reference evidence="8" key="1">
    <citation type="submission" date="2025-08" db="UniProtKB">
        <authorList>
            <consortium name="RefSeq"/>
        </authorList>
    </citation>
    <scope>IDENTIFICATION</scope>
    <source>
        <tissue evidence="8">Gonad</tissue>
    </source>
</reference>
<dbReference type="PANTHER" id="PTHR26451:SF897">
    <property type="entry name" value="TRACE AMINE-ASSOCIATED RECEPTOR 5-LIKE"/>
    <property type="match status" value="1"/>
</dbReference>
<dbReference type="AlphaFoldDB" id="A0A6P4ZDU6"/>
<dbReference type="PANTHER" id="PTHR26451">
    <property type="entry name" value="G_PROTEIN_RECEP_F1_2 DOMAIN-CONTAINING PROTEIN"/>
    <property type="match status" value="1"/>
</dbReference>
<accession>A0A6P4ZDU6</accession>
<evidence type="ECO:0000256" key="4">
    <source>
        <dbReference type="ARBA" id="ARBA00023136"/>
    </source>
</evidence>
<feature type="transmembrane region" description="Helical" evidence="5">
    <location>
        <begin position="272"/>
        <end position="291"/>
    </location>
</feature>
<dbReference type="InterPro" id="IPR000276">
    <property type="entry name" value="GPCR_Rhodpsn"/>
</dbReference>
<dbReference type="SMART" id="SM01381">
    <property type="entry name" value="7TM_GPCR_Srsx"/>
    <property type="match status" value="1"/>
</dbReference>
<evidence type="ECO:0000256" key="1">
    <source>
        <dbReference type="ARBA" id="ARBA00004370"/>
    </source>
</evidence>
<keyword evidence="3 5" id="KW-1133">Transmembrane helix</keyword>
<evidence type="ECO:0000256" key="5">
    <source>
        <dbReference type="SAM" id="Phobius"/>
    </source>
</evidence>
<dbReference type="KEGG" id="bbel:109475753"/>
<dbReference type="InterPro" id="IPR017452">
    <property type="entry name" value="GPCR_Rhodpsn_7TM"/>
</dbReference>
<proteinExistence type="predicted"/>
<organism evidence="7 8">
    <name type="scientific">Branchiostoma belcheri</name>
    <name type="common">Amphioxus</name>
    <dbReference type="NCBI Taxonomy" id="7741"/>
    <lineage>
        <taxon>Eukaryota</taxon>
        <taxon>Metazoa</taxon>
        <taxon>Chordata</taxon>
        <taxon>Cephalochordata</taxon>
        <taxon>Leptocardii</taxon>
        <taxon>Amphioxiformes</taxon>
        <taxon>Branchiostomatidae</taxon>
        <taxon>Branchiostoma</taxon>
    </lineage>
</organism>
<evidence type="ECO:0000256" key="3">
    <source>
        <dbReference type="ARBA" id="ARBA00022989"/>
    </source>
</evidence>
<keyword evidence="4 5" id="KW-0472">Membrane</keyword>
<protein>
    <submittedName>
        <fullName evidence="8">Olfactory receptor 6C65-like</fullName>
    </submittedName>
</protein>
<gene>
    <name evidence="8" type="primary">LOC109475753</name>
</gene>
<feature type="transmembrane region" description="Helical" evidence="5">
    <location>
        <begin position="138"/>
        <end position="160"/>
    </location>
</feature>
<evidence type="ECO:0000256" key="2">
    <source>
        <dbReference type="ARBA" id="ARBA00022692"/>
    </source>
</evidence>
<dbReference type="GO" id="GO:0004930">
    <property type="term" value="F:G protein-coupled receptor activity"/>
    <property type="evidence" value="ECO:0007669"/>
    <property type="project" value="InterPro"/>
</dbReference>
<dbReference type="Proteomes" id="UP000515135">
    <property type="component" value="Unplaced"/>
</dbReference>
<dbReference type="GO" id="GO:0016020">
    <property type="term" value="C:membrane"/>
    <property type="evidence" value="ECO:0007669"/>
    <property type="project" value="UniProtKB-SubCell"/>
</dbReference>
<comment type="subcellular location">
    <subcellularLocation>
        <location evidence="1">Membrane</location>
    </subcellularLocation>
</comment>
<evidence type="ECO:0000313" key="8">
    <source>
        <dbReference type="RefSeq" id="XP_019632074.1"/>
    </source>
</evidence>
<dbReference type="InterPro" id="IPR052921">
    <property type="entry name" value="GPCR1_Superfamily_Member"/>
</dbReference>
<feature type="domain" description="G-protein coupled receptors family 1 profile" evidence="6">
    <location>
        <begin position="38"/>
        <end position="289"/>
    </location>
</feature>
<dbReference type="PRINTS" id="PR00237">
    <property type="entry name" value="GPCRRHODOPSN"/>
</dbReference>
<dbReference type="CDD" id="cd00637">
    <property type="entry name" value="7tm_classA_rhodopsin-like"/>
    <property type="match status" value="1"/>
</dbReference>
<name>A0A6P4ZDU6_BRABE</name>
<dbReference type="RefSeq" id="XP_019632074.1">
    <property type="nucleotide sequence ID" value="XM_019776515.1"/>
</dbReference>
<keyword evidence="2 5" id="KW-0812">Transmembrane</keyword>
<dbReference type="SUPFAM" id="SSF81321">
    <property type="entry name" value="Family A G protein-coupled receptor-like"/>
    <property type="match status" value="1"/>
</dbReference>
<feature type="transmembrane region" description="Helical" evidence="5">
    <location>
        <begin position="180"/>
        <end position="204"/>
    </location>
</feature>
<evidence type="ECO:0000313" key="7">
    <source>
        <dbReference type="Proteomes" id="UP000515135"/>
    </source>
</evidence>
<dbReference type="GeneID" id="109475753"/>
<feature type="transmembrane region" description="Helical" evidence="5">
    <location>
        <begin position="25"/>
        <end position="47"/>
    </location>
</feature>
<evidence type="ECO:0000259" key="6">
    <source>
        <dbReference type="PROSITE" id="PS50262"/>
    </source>
</evidence>
<dbReference type="Gene3D" id="1.20.1070.10">
    <property type="entry name" value="Rhodopsin 7-helix transmembrane proteins"/>
    <property type="match status" value="1"/>
</dbReference>
<dbReference type="OrthoDB" id="6147321at2759"/>
<keyword evidence="7" id="KW-1185">Reference proteome</keyword>
<dbReference type="Pfam" id="PF00001">
    <property type="entry name" value="7tm_1"/>
    <property type="match status" value="1"/>
</dbReference>